<organism evidence="5 6">
    <name type="scientific">Sphingopyxis fribergensis</name>
    <dbReference type="NCBI Taxonomy" id="1515612"/>
    <lineage>
        <taxon>Bacteria</taxon>
        <taxon>Pseudomonadati</taxon>
        <taxon>Pseudomonadota</taxon>
        <taxon>Alphaproteobacteria</taxon>
        <taxon>Sphingomonadales</taxon>
        <taxon>Sphingomonadaceae</taxon>
        <taxon>Sphingopyxis</taxon>
    </lineage>
</organism>
<feature type="domain" description="FAD-binding" evidence="4">
    <location>
        <begin position="6"/>
        <end position="348"/>
    </location>
</feature>
<sequence>MQNKKRVYISGAGPVGLITALGLCRRGIPVTILEASSTVCQDLRATYYHPPSVEMLEQIGFIDKLLEGGTRDRTFRFTDAGLGRSVTIDLDVMARRYGHGYSISAAQNWFTHAGYELLKDQDCEFLFNHRVTGVTQVQDGVDIAVEIGGMATSIRADWLLGCDGGSSPTRISQDIGFGGYTFPDRFLMINTRHDFEPEHGRLDYRADGPNWRLVIRVPYGPGKDDWLYRIVSRVGPDDDPDTLLTPASIQARLQSVRPSDQPYTVENATIYNVHQRVADTYRKGRVVLAGDAAHLNNPIGGQGLNCGVHDAFNLIEKFSAVWLDGADDAILDQYDRQRRKTNWEWVQRVSVENKERNEETDLDKRSAAMDHLEQVAADDDMRAAFLYRWSMGESLTYAAGID</sequence>
<reference evidence="5 6" key="1">
    <citation type="journal article" date="2015" name="Int. J. Syst. Evol. Microbiol.">
        <title>Description of Sphingopyxis fribergensis sp. nov. - a soil bacterium with the ability to degrade styrene and phenylacetic acid.</title>
        <authorList>
            <person name="Oelschlagel M."/>
            <person name="Ruckert C."/>
            <person name="Kalinowski J."/>
            <person name="Schmidt G."/>
            <person name="Schlomann M."/>
            <person name="Tischler D."/>
        </authorList>
    </citation>
    <scope>NUCLEOTIDE SEQUENCE [LARGE SCALE GENOMIC DNA]</scope>
    <source>
        <strain evidence="5 6">Kp5.2</strain>
    </source>
</reference>
<protein>
    <recommendedName>
        <fullName evidence="4">FAD-binding domain-containing protein</fullName>
    </recommendedName>
</protein>
<gene>
    <name evidence="5" type="ORF">SKP52_13040</name>
</gene>
<dbReference type="InterPro" id="IPR036188">
    <property type="entry name" value="FAD/NAD-bd_sf"/>
</dbReference>
<dbReference type="SUPFAM" id="SSF51905">
    <property type="entry name" value="FAD/NAD(P)-binding domain"/>
    <property type="match status" value="1"/>
</dbReference>
<name>A0A0A7PHB0_9SPHN</name>
<keyword evidence="2" id="KW-0285">Flavoprotein</keyword>
<dbReference type="Gene3D" id="3.50.50.60">
    <property type="entry name" value="FAD/NAD(P)-binding domain"/>
    <property type="match status" value="1"/>
</dbReference>
<evidence type="ECO:0000256" key="1">
    <source>
        <dbReference type="ARBA" id="ARBA00001974"/>
    </source>
</evidence>
<keyword evidence="6" id="KW-1185">Reference proteome</keyword>
<accession>A0A0A7PHB0</accession>
<dbReference type="PANTHER" id="PTHR43004">
    <property type="entry name" value="TRK SYSTEM POTASSIUM UPTAKE PROTEIN"/>
    <property type="match status" value="1"/>
</dbReference>
<dbReference type="AlphaFoldDB" id="A0A0A7PHB0"/>
<dbReference type="GO" id="GO:0071949">
    <property type="term" value="F:FAD binding"/>
    <property type="evidence" value="ECO:0007669"/>
    <property type="project" value="InterPro"/>
</dbReference>
<comment type="cofactor">
    <cofactor evidence="1">
        <name>FAD</name>
        <dbReference type="ChEBI" id="CHEBI:57692"/>
    </cofactor>
</comment>
<evidence type="ECO:0000256" key="2">
    <source>
        <dbReference type="ARBA" id="ARBA00022630"/>
    </source>
</evidence>
<dbReference type="PANTHER" id="PTHR43004:SF19">
    <property type="entry name" value="BINDING MONOOXYGENASE, PUTATIVE (JCVI)-RELATED"/>
    <property type="match status" value="1"/>
</dbReference>
<proteinExistence type="predicted"/>
<dbReference type="PRINTS" id="PR00420">
    <property type="entry name" value="RNGMNOXGNASE"/>
</dbReference>
<dbReference type="EMBL" id="CP009122">
    <property type="protein sequence ID" value="AJA09496.1"/>
    <property type="molecule type" value="Genomic_DNA"/>
</dbReference>
<keyword evidence="3" id="KW-0274">FAD</keyword>
<dbReference type="GO" id="GO:0016709">
    <property type="term" value="F:oxidoreductase activity, acting on paired donors, with incorporation or reduction of molecular oxygen, NAD(P)H as one donor, and incorporation of one atom of oxygen"/>
    <property type="evidence" value="ECO:0007669"/>
    <property type="project" value="UniProtKB-ARBA"/>
</dbReference>
<dbReference type="InterPro" id="IPR050641">
    <property type="entry name" value="RIFMO-like"/>
</dbReference>
<evidence type="ECO:0000313" key="5">
    <source>
        <dbReference type="EMBL" id="AJA09496.1"/>
    </source>
</evidence>
<dbReference type="Pfam" id="PF01494">
    <property type="entry name" value="FAD_binding_3"/>
    <property type="match status" value="1"/>
</dbReference>
<dbReference type="Proteomes" id="UP000030907">
    <property type="component" value="Chromosome"/>
</dbReference>
<dbReference type="STRING" id="1515612.SKP52_13040"/>
<dbReference type="InterPro" id="IPR002938">
    <property type="entry name" value="FAD-bd"/>
</dbReference>
<evidence type="ECO:0000259" key="4">
    <source>
        <dbReference type="Pfam" id="PF01494"/>
    </source>
</evidence>
<evidence type="ECO:0000256" key="3">
    <source>
        <dbReference type="ARBA" id="ARBA00022827"/>
    </source>
</evidence>
<dbReference type="HOGENOM" id="CLU_009665_2_2_5"/>
<evidence type="ECO:0000313" key="6">
    <source>
        <dbReference type="Proteomes" id="UP000030907"/>
    </source>
</evidence>
<dbReference type="KEGG" id="sphk:SKP52_13040"/>
<dbReference type="RefSeq" id="WP_039575255.1">
    <property type="nucleotide sequence ID" value="NZ_CP009122.1"/>
</dbReference>
<dbReference type="Gene3D" id="3.30.70.2450">
    <property type="match status" value="1"/>
</dbReference>